<organism evidence="1">
    <name type="scientific">Anguilla anguilla</name>
    <name type="common">European freshwater eel</name>
    <name type="synonym">Muraena anguilla</name>
    <dbReference type="NCBI Taxonomy" id="7936"/>
    <lineage>
        <taxon>Eukaryota</taxon>
        <taxon>Metazoa</taxon>
        <taxon>Chordata</taxon>
        <taxon>Craniata</taxon>
        <taxon>Vertebrata</taxon>
        <taxon>Euteleostomi</taxon>
        <taxon>Actinopterygii</taxon>
        <taxon>Neopterygii</taxon>
        <taxon>Teleostei</taxon>
        <taxon>Anguilliformes</taxon>
        <taxon>Anguillidae</taxon>
        <taxon>Anguilla</taxon>
    </lineage>
</organism>
<reference evidence="1" key="1">
    <citation type="submission" date="2014-11" db="EMBL/GenBank/DDBJ databases">
        <authorList>
            <person name="Amaro Gonzalez C."/>
        </authorList>
    </citation>
    <scope>NUCLEOTIDE SEQUENCE</scope>
</reference>
<proteinExistence type="predicted"/>
<protein>
    <submittedName>
        <fullName evidence="1">Uncharacterized protein</fullName>
    </submittedName>
</protein>
<accession>A0A0E9XVI5</accession>
<evidence type="ECO:0000313" key="1">
    <source>
        <dbReference type="EMBL" id="JAI05719.1"/>
    </source>
</evidence>
<sequence>MLLKIGVLLDYFSS</sequence>
<name>A0A0E9XVI5_ANGAN</name>
<dbReference type="EMBL" id="GBXM01002859">
    <property type="protein sequence ID" value="JAI05719.1"/>
    <property type="molecule type" value="Transcribed_RNA"/>
</dbReference>
<reference evidence="1" key="2">
    <citation type="journal article" date="2015" name="Fish Shellfish Immunol.">
        <title>Early steps in the European eel (Anguilla anguilla)-Vibrio vulnificus interaction in the gills: Role of the RtxA13 toxin.</title>
        <authorList>
            <person name="Callol A."/>
            <person name="Pajuelo D."/>
            <person name="Ebbesson L."/>
            <person name="Teles M."/>
            <person name="MacKenzie S."/>
            <person name="Amaro C."/>
        </authorList>
    </citation>
    <scope>NUCLEOTIDE SEQUENCE</scope>
</reference>